<gene>
    <name evidence="3" type="ORF">MM415B04534_0005</name>
</gene>
<dbReference type="AlphaFoldDB" id="A0A6M3LG98"/>
<accession>A0A6M3LG98</accession>
<dbReference type="InterPro" id="IPR029471">
    <property type="entry name" value="HNH_5"/>
</dbReference>
<evidence type="ECO:0000259" key="2">
    <source>
        <dbReference type="Pfam" id="PF14279"/>
    </source>
</evidence>
<proteinExistence type="predicted"/>
<dbReference type="GO" id="GO:0008270">
    <property type="term" value="F:zinc ion binding"/>
    <property type="evidence" value="ECO:0007669"/>
    <property type="project" value="InterPro"/>
</dbReference>
<keyword evidence="3" id="KW-0255">Endonuclease</keyword>
<keyword evidence="3" id="KW-0540">Nuclease</keyword>
<dbReference type="GO" id="GO:0004519">
    <property type="term" value="F:endonuclease activity"/>
    <property type="evidence" value="ECO:0007669"/>
    <property type="project" value="UniProtKB-KW"/>
</dbReference>
<organism evidence="3">
    <name type="scientific">viral metagenome</name>
    <dbReference type="NCBI Taxonomy" id="1070528"/>
    <lineage>
        <taxon>unclassified sequences</taxon>
        <taxon>metagenomes</taxon>
        <taxon>organismal metagenomes</taxon>
    </lineage>
</organism>
<sequence length="214" mass="23535">MPVWDHLIPIATGGSSKDNNFVAACQICNGIKGAMTPAIIGDVGLRDMIVDKWESKGYRIAGLRNALPPTIVFRPVTVLKDAEDLRGDSQYEKASAGDGEVDKRGISDIQSTRHYAWQNIGRVSKDGGKSRSQTASTKSRSNSVHDRAGPDDITRLSIDSEDNRLISATVSLPNNVYQFLKQRAARRGMTFSGLIRMYILRFCRSEIAKYKGGN</sequence>
<dbReference type="EMBL" id="MT143086">
    <property type="protein sequence ID" value="QJA92662.1"/>
    <property type="molecule type" value="Genomic_DNA"/>
</dbReference>
<feature type="compositionally biased region" description="Basic and acidic residues" evidence="1">
    <location>
        <begin position="143"/>
        <end position="154"/>
    </location>
</feature>
<reference evidence="3" key="1">
    <citation type="submission" date="2020-03" db="EMBL/GenBank/DDBJ databases">
        <title>The deep terrestrial virosphere.</title>
        <authorList>
            <person name="Holmfeldt K."/>
            <person name="Nilsson E."/>
            <person name="Simone D."/>
            <person name="Lopez-Fernandez M."/>
            <person name="Wu X."/>
            <person name="de Brujin I."/>
            <person name="Lundin D."/>
            <person name="Andersson A."/>
            <person name="Bertilsson S."/>
            <person name="Dopson M."/>
        </authorList>
    </citation>
    <scope>NUCLEOTIDE SEQUENCE</scope>
    <source>
        <strain evidence="3">MM415B04534</strain>
    </source>
</reference>
<feature type="compositionally biased region" description="Polar residues" evidence="1">
    <location>
        <begin position="130"/>
        <end position="142"/>
    </location>
</feature>
<evidence type="ECO:0000313" key="3">
    <source>
        <dbReference type="EMBL" id="QJA92662.1"/>
    </source>
</evidence>
<dbReference type="CDD" id="cd00085">
    <property type="entry name" value="HNHc"/>
    <property type="match status" value="1"/>
</dbReference>
<dbReference type="Pfam" id="PF14279">
    <property type="entry name" value="HNH_5"/>
    <property type="match status" value="1"/>
</dbReference>
<name>A0A6M3LG98_9ZZZZ</name>
<dbReference type="InterPro" id="IPR003615">
    <property type="entry name" value="HNH_nuc"/>
</dbReference>
<evidence type="ECO:0000256" key="1">
    <source>
        <dbReference type="SAM" id="MobiDB-lite"/>
    </source>
</evidence>
<dbReference type="GO" id="GO:0003676">
    <property type="term" value="F:nucleic acid binding"/>
    <property type="evidence" value="ECO:0007669"/>
    <property type="project" value="InterPro"/>
</dbReference>
<keyword evidence="3" id="KW-0378">Hydrolase</keyword>
<feature type="domain" description="HNH endonuclease 5" evidence="2">
    <location>
        <begin position="5"/>
        <end position="38"/>
    </location>
</feature>
<protein>
    <submittedName>
        <fullName evidence="3">Putative homing endonuclease</fullName>
    </submittedName>
</protein>
<feature type="region of interest" description="Disordered" evidence="1">
    <location>
        <begin position="122"/>
        <end position="155"/>
    </location>
</feature>
<dbReference type="Gene3D" id="1.10.30.50">
    <property type="match status" value="1"/>
</dbReference>